<reference evidence="1 2" key="1">
    <citation type="submission" date="2007-03" db="EMBL/GenBank/DDBJ databases">
        <authorList>
            <person name="Stal L."/>
            <person name="Ferriera S."/>
            <person name="Johnson J."/>
            <person name="Kravitz S."/>
            <person name="Beeson K."/>
            <person name="Sutton G."/>
            <person name="Rogers Y.-H."/>
            <person name="Friedman R."/>
            <person name="Frazier M."/>
            <person name="Venter J.C."/>
        </authorList>
    </citation>
    <scope>NUCLEOTIDE SEQUENCE [LARGE SCALE GENOMIC DNA]</scope>
    <source>
        <strain evidence="1 2">CCY0110</strain>
    </source>
</reference>
<dbReference type="EMBL" id="AAXW01000002">
    <property type="protein sequence ID" value="EAZ94068.1"/>
    <property type="molecule type" value="Genomic_DNA"/>
</dbReference>
<proteinExistence type="predicted"/>
<evidence type="ECO:0000313" key="2">
    <source>
        <dbReference type="Proteomes" id="UP000003781"/>
    </source>
</evidence>
<comment type="caution">
    <text evidence="1">The sequence shown here is derived from an EMBL/GenBank/DDBJ whole genome shotgun (WGS) entry which is preliminary data.</text>
</comment>
<dbReference type="Proteomes" id="UP000003781">
    <property type="component" value="Unassembled WGS sequence"/>
</dbReference>
<protein>
    <submittedName>
        <fullName evidence="1">Uncharacterized protein</fullName>
    </submittedName>
</protein>
<keyword evidence="2" id="KW-1185">Reference proteome</keyword>
<accession>A3IJT6</accession>
<evidence type="ECO:0000313" key="1">
    <source>
        <dbReference type="EMBL" id="EAZ94068.1"/>
    </source>
</evidence>
<name>A3IJT6_9CHRO</name>
<sequence length="22" mass="2663">MLFLYLISSTFFLSDKILNYSF</sequence>
<organism evidence="1 2">
    <name type="scientific">Crocosphaera chwakensis CCY0110</name>
    <dbReference type="NCBI Taxonomy" id="391612"/>
    <lineage>
        <taxon>Bacteria</taxon>
        <taxon>Bacillati</taxon>
        <taxon>Cyanobacteriota</taxon>
        <taxon>Cyanophyceae</taxon>
        <taxon>Oscillatoriophycideae</taxon>
        <taxon>Chroococcales</taxon>
        <taxon>Aphanothecaceae</taxon>
        <taxon>Crocosphaera</taxon>
        <taxon>Crocosphaera chwakensis</taxon>
    </lineage>
</organism>
<dbReference type="AlphaFoldDB" id="A3IJT6"/>
<gene>
    <name evidence="1" type="ORF">CY0110_19772</name>
</gene>